<dbReference type="EMBL" id="KB553237">
    <property type="protein sequence ID" value="EMP29889.1"/>
    <property type="molecule type" value="Genomic_DNA"/>
</dbReference>
<reference evidence="3" key="1">
    <citation type="journal article" date="2013" name="Nat. Genet.">
        <title>The draft genomes of soft-shell turtle and green sea turtle yield insights into the development and evolution of the turtle-specific body plan.</title>
        <authorList>
            <person name="Wang Z."/>
            <person name="Pascual-Anaya J."/>
            <person name="Zadissa A."/>
            <person name="Li W."/>
            <person name="Niimura Y."/>
            <person name="Huang Z."/>
            <person name="Li C."/>
            <person name="White S."/>
            <person name="Xiong Z."/>
            <person name="Fang D."/>
            <person name="Wang B."/>
            <person name="Ming Y."/>
            <person name="Chen Y."/>
            <person name="Zheng Y."/>
            <person name="Kuraku S."/>
            <person name="Pignatelli M."/>
            <person name="Herrero J."/>
            <person name="Beal K."/>
            <person name="Nozawa M."/>
            <person name="Li Q."/>
            <person name="Wang J."/>
            <person name="Zhang H."/>
            <person name="Yu L."/>
            <person name="Shigenobu S."/>
            <person name="Wang J."/>
            <person name="Liu J."/>
            <person name="Flicek P."/>
            <person name="Searle S."/>
            <person name="Wang J."/>
            <person name="Kuratani S."/>
            <person name="Yin Y."/>
            <person name="Aken B."/>
            <person name="Zhang G."/>
            <person name="Irie N."/>
        </authorList>
    </citation>
    <scope>NUCLEOTIDE SEQUENCE [LARGE SCALE GENOMIC DNA]</scope>
</reference>
<organism evidence="2 3">
    <name type="scientific">Chelonia mydas</name>
    <name type="common">Green sea-turtle</name>
    <name type="synonym">Chelonia agassizi</name>
    <dbReference type="NCBI Taxonomy" id="8469"/>
    <lineage>
        <taxon>Eukaryota</taxon>
        <taxon>Metazoa</taxon>
        <taxon>Chordata</taxon>
        <taxon>Craniata</taxon>
        <taxon>Vertebrata</taxon>
        <taxon>Euteleostomi</taxon>
        <taxon>Archelosauria</taxon>
        <taxon>Testudinata</taxon>
        <taxon>Testudines</taxon>
        <taxon>Cryptodira</taxon>
        <taxon>Durocryptodira</taxon>
        <taxon>Americhelydia</taxon>
        <taxon>Chelonioidea</taxon>
        <taxon>Cheloniidae</taxon>
        <taxon>Chelonia</taxon>
    </lineage>
</organism>
<evidence type="ECO:0000313" key="2">
    <source>
        <dbReference type="EMBL" id="EMP29889.1"/>
    </source>
</evidence>
<dbReference type="AlphaFoldDB" id="M7AYT6"/>
<feature type="compositionally biased region" description="Low complexity" evidence="1">
    <location>
        <begin position="162"/>
        <end position="173"/>
    </location>
</feature>
<feature type="region of interest" description="Disordered" evidence="1">
    <location>
        <begin position="154"/>
        <end position="173"/>
    </location>
</feature>
<keyword evidence="3" id="KW-1185">Reference proteome</keyword>
<proteinExistence type="predicted"/>
<name>M7AYT6_CHEMY</name>
<evidence type="ECO:0000256" key="1">
    <source>
        <dbReference type="SAM" id="MobiDB-lite"/>
    </source>
</evidence>
<sequence>MTEHLKIEHDILNRELSAMPASTGGHFLPVCRTDTYRPTFTSATLAQSHEVDLKNQWEFDWVLGSALSTEPTVVDDDLVSWDGALLAPESRMETDGTQQQAPSEDSEVMLLLKLVLKEALEQKQQQRILGPYLEELFDAHHEELSTVERVAVTEGTEASHEPGPSTSTGCSTSTARPHCSGSLAQLTFMDHFKRKRFHDEFMVEVLDRAHKMVQYQERGTCS</sequence>
<gene>
    <name evidence="2" type="ORF">UY3_12989</name>
</gene>
<accession>M7AYT6</accession>
<dbReference type="Proteomes" id="UP000031443">
    <property type="component" value="Unassembled WGS sequence"/>
</dbReference>
<protein>
    <submittedName>
        <fullName evidence="2">Uncharacterized protein</fullName>
    </submittedName>
</protein>
<evidence type="ECO:0000313" key="3">
    <source>
        <dbReference type="Proteomes" id="UP000031443"/>
    </source>
</evidence>